<sequence>MFTPLGKFSAIVPCPKGEECSLLNCLFSHKPGDQPTAENNLSVLPQIQDYEGQRTPKRIKVEQEPTEILMTDLKKSLNNVSRPPSRVDAVASPSASSSKPAEPAATPAPASVSAPASASASDGVSTKLPPPNCTQRES</sequence>
<dbReference type="Proteomes" id="UP001150941">
    <property type="component" value="Unassembled WGS sequence"/>
</dbReference>
<evidence type="ECO:0000313" key="2">
    <source>
        <dbReference type="EMBL" id="KAJ5240175.1"/>
    </source>
</evidence>
<organism evidence="2 3">
    <name type="scientific">Penicillium chermesinum</name>
    <dbReference type="NCBI Taxonomy" id="63820"/>
    <lineage>
        <taxon>Eukaryota</taxon>
        <taxon>Fungi</taxon>
        <taxon>Dikarya</taxon>
        <taxon>Ascomycota</taxon>
        <taxon>Pezizomycotina</taxon>
        <taxon>Eurotiomycetes</taxon>
        <taxon>Eurotiomycetidae</taxon>
        <taxon>Eurotiales</taxon>
        <taxon>Aspergillaceae</taxon>
        <taxon>Penicillium</taxon>
    </lineage>
</organism>
<dbReference type="EMBL" id="JAPQKS010000003">
    <property type="protein sequence ID" value="KAJ5240175.1"/>
    <property type="molecule type" value="Genomic_DNA"/>
</dbReference>
<dbReference type="GeneID" id="83201394"/>
<evidence type="ECO:0000313" key="3">
    <source>
        <dbReference type="Proteomes" id="UP001150941"/>
    </source>
</evidence>
<accession>A0A9W9TSW2</accession>
<comment type="caution">
    <text evidence="2">The sequence shown here is derived from an EMBL/GenBank/DDBJ whole genome shotgun (WGS) entry which is preliminary data.</text>
</comment>
<reference evidence="2" key="1">
    <citation type="submission" date="2022-11" db="EMBL/GenBank/DDBJ databases">
        <authorList>
            <person name="Petersen C."/>
        </authorList>
    </citation>
    <scope>NUCLEOTIDE SEQUENCE</scope>
    <source>
        <strain evidence="2">IBT 19713</strain>
    </source>
</reference>
<protein>
    <submittedName>
        <fullName evidence="2">Uncharacterized protein</fullName>
    </submittedName>
</protein>
<proteinExistence type="predicted"/>
<evidence type="ECO:0000256" key="1">
    <source>
        <dbReference type="SAM" id="MobiDB-lite"/>
    </source>
</evidence>
<reference evidence="2" key="2">
    <citation type="journal article" date="2023" name="IMA Fungus">
        <title>Comparative genomic study of the Penicillium genus elucidates a diverse pangenome and 15 lateral gene transfer events.</title>
        <authorList>
            <person name="Petersen C."/>
            <person name="Sorensen T."/>
            <person name="Nielsen M.R."/>
            <person name="Sondergaard T.E."/>
            <person name="Sorensen J.L."/>
            <person name="Fitzpatrick D.A."/>
            <person name="Frisvad J.C."/>
            <person name="Nielsen K.L."/>
        </authorList>
    </citation>
    <scope>NUCLEOTIDE SEQUENCE</scope>
    <source>
        <strain evidence="2">IBT 19713</strain>
    </source>
</reference>
<dbReference type="AlphaFoldDB" id="A0A9W9TSW2"/>
<gene>
    <name evidence="2" type="ORF">N7468_004794</name>
</gene>
<name>A0A9W9TSW2_9EURO</name>
<feature type="compositionally biased region" description="Low complexity" evidence="1">
    <location>
        <begin position="83"/>
        <end position="121"/>
    </location>
</feature>
<feature type="region of interest" description="Disordered" evidence="1">
    <location>
        <begin position="76"/>
        <end position="138"/>
    </location>
</feature>
<dbReference type="RefSeq" id="XP_058333094.1">
    <property type="nucleotide sequence ID" value="XM_058474091.1"/>
</dbReference>
<keyword evidence="3" id="KW-1185">Reference proteome</keyword>